<evidence type="ECO:0000313" key="7">
    <source>
        <dbReference type="EMBL" id="CAK6965272.1"/>
    </source>
</evidence>
<accession>A0AAV1P095</accession>
<proteinExistence type="predicted"/>
<evidence type="ECO:0000256" key="4">
    <source>
        <dbReference type="SAM" id="Coils"/>
    </source>
</evidence>
<organism evidence="7 8">
    <name type="scientific">Scomber scombrus</name>
    <name type="common">Atlantic mackerel</name>
    <name type="synonym">Scomber vernalis</name>
    <dbReference type="NCBI Taxonomy" id="13677"/>
    <lineage>
        <taxon>Eukaryota</taxon>
        <taxon>Metazoa</taxon>
        <taxon>Chordata</taxon>
        <taxon>Craniata</taxon>
        <taxon>Vertebrata</taxon>
        <taxon>Euteleostomi</taxon>
        <taxon>Actinopterygii</taxon>
        <taxon>Neopterygii</taxon>
        <taxon>Teleostei</taxon>
        <taxon>Neoteleostei</taxon>
        <taxon>Acanthomorphata</taxon>
        <taxon>Pelagiaria</taxon>
        <taxon>Scombriformes</taxon>
        <taxon>Scombridae</taxon>
        <taxon>Scomber</taxon>
    </lineage>
</organism>
<dbReference type="Proteomes" id="UP001314229">
    <property type="component" value="Unassembled WGS sequence"/>
</dbReference>
<feature type="coiled-coil region" evidence="4">
    <location>
        <begin position="300"/>
        <end position="361"/>
    </location>
</feature>
<name>A0AAV1P095_SCOSC</name>
<dbReference type="EMBL" id="CAWUFR010000081">
    <property type="protein sequence ID" value="CAK6965272.1"/>
    <property type="molecule type" value="Genomic_DNA"/>
</dbReference>
<reference evidence="7 8" key="1">
    <citation type="submission" date="2024-01" db="EMBL/GenBank/DDBJ databases">
        <authorList>
            <person name="Alioto T."/>
            <person name="Alioto T."/>
            <person name="Gomez Garrido J."/>
        </authorList>
    </citation>
    <scope>NUCLEOTIDE SEQUENCE [LARGE SCALE GENOMIC DNA]</scope>
</reference>
<keyword evidence="3" id="KW-0966">Cell projection</keyword>
<dbReference type="AlphaFoldDB" id="A0AAV1P095"/>
<evidence type="ECO:0000256" key="1">
    <source>
        <dbReference type="ARBA" id="ARBA00004138"/>
    </source>
</evidence>
<evidence type="ECO:0000313" key="8">
    <source>
        <dbReference type="Proteomes" id="UP001314229"/>
    </source>
</evidence>
<evidence type="ECO:0000256" key="3">
    <source>
        <dbReference type="ARBA" id="ARBA00023273"/>
    </source>
</evidence>
<feature type="domain" description="CCDC113/CCDC96 coiled-coil" evidence="6">
    <location>
        <begin position="296"/>
        <end position="462"/>
    </location>
</feature>
<dbReference type="InterPro" id="IPR051885">
    <property type="entry name" value="CC_CF"/>
</dbReference>
<feature type="compositionally biased region" description="Acidic residues" evidence="5">
    <location>
        <begin position="141"/>
        <end position="151"/>
    </location>
</feature>
<keyword evidence="8" id="KW-1185">Reference proteome</keyword>
<dbReference type="GO" id="GO:0036064">
    <property type="term" value="C:ciliary basal body"/>
    <property type="evidence" value="ECO:0007669"/>
    <property type="project" value="TreeGrafter"/>
</dbReference>
<feature type="compositionally biased region" description="Basic and acidic residues" evidence="5">
    <location>
        <begin position="156"/>
        <end position="178"/>
    </location>
</feature>
<dbReference type="PANTHER" id="PTHR15654:SF1">
    <property type="entry name" value="COILED-COIL DOMAIN-CONTAINING PROTEIN 96"/>
    <property type="match status" value="1"/>
</dbReference>
<dbReference type="PANTHER" id="PTHR15654">
    <property type="entry name" value="COILED-COIL DOMAIN-CONTAINING PROTEIN 113-RELATED"/>
    <property type="match status" value="1"/>
</dbReference>
<feature type="compositionally biased region" description="Basic and acidic residues" evidence="5">
    <location>
        <begin position="36"/>
        <end position="49"/>
    </location>
</feature>
<evidence type="ECO:0000256" key="2">
    <source>
        <dbReference type="ARBA" id="ARBA00023054"/>
    </source>
</evidence>
<evidence type="ECO:0000256" key="5">
    <source>
        <dbReference type="SAM" id="MobiDB-lite"/>
    </source>
</evidence>
<feature type="region of interest" description="Disordered" evidence="5">
    <location>
        <begin position="1"/>
        <end position="99"/>
    </location>
</feature>
<protein>
    <submittedName>
        <fullName evidence="7">Coiled-coil domain-containing protein 96</fullName>
    </submittedName>
</protein>
<comment type="subcellular location">
    <subcellularLocation>
        <location evidence="1">Cell projection</location>
        <location evidence="1">Cilium</location>
    </subcellularLocation>
</comment>
<comment type="caution">
    <text evidence="7">The sequence shown here is derived from an EMBL/GenBank/DDBJ whole genome shotgun (WGS) entry which is preliminary data.</text>
</comment>
<evidence type="ECO:0000259" key="6">
    <source>
        <dbReference type="Pfam" id="PF13870"/>
    </source>
</evidence>
<dbReference type="GO" id="GO:0060271">
    <property type="term" value="P:cilium assembly"/>
    <property type="evidence" value="ECO:0007669"/>
    <property type="project" value="TreeGrafter"/>
</dbReference>
<keyword evidence="2 4" id="KW-0175">Coiled coil</keyword>
<dbReference type="Pfam" id="PF13870">
    <property type="entry name" value="CCDC113_CCDC96_CC"/>
    <property type="match status" value="1"/>
</dbReference>
<dbReference type="GO" id="GO:0005930">
    <property type="term" value="C:axoneme"/>
    <property type="evidence" value="ECO:0007669"/>
    <property type="project" value="TreeGrafter"/>
</dbReference>
<feature type="compositionally biased region" description="Basic and acidic residues" evidence="5">
    <location>
        <begin position="124"/>
        <end position="140"/>
    </location>
</feature>
<feature type="compositionally biased region" description="Basic and acidic residues" evidence="5">
    <location>
        <begin position="10"/>
        <end position="20"/>
    </location>
</feature>
<gene>
    <name evidence="7" type="ORF">FSCOSCO3_A009236</name>
</gene>
<dbReference type="InterPro" id="IPR025254">
    <property type="entry name" value="CCDC113/CCDC96_CC"/>
</dbReference>
<feature type="region of interest" description="Disordered" evidence="5">
    <location>
        <begin position="117"/>
        <end position="183"/>
    </location>
</feature>
<sequence>MDEVPEHEENEMKNDTERVVSAHTTNEEINAIPAAGHEKEDKVEVVTSDHDEENSPESLKAAEEPSAEEVFTSEPEEYSGHELPAVDSNPTDGDLDVKMNKISDRPLSHEGSVVFEINSNGDEEPPRLHIDTTETSRPAHEEEEEAQEEENTAAPTHKEDINYDERLQELSEERDKASQHSSQLQMKLAEYFRKKAGDDAQLEREMPVSQQLQEYEKYINILSDLKQQLATDSETAQQQAEELRLQSQEKLDKVEDEWRVFMALKQDVAVTMLSRRLGKQAAQAKVESTLEAEQLRQDELIKLRLKHIKLRIRIHRLEAELRDREERARDPLQIQFEQLQAERLEQKKQAEKQSEESLKLQKKISISLELLSNIKEKLYWSHMEVQSKREQLAEVEATVARKRDLLTRTKQACNGLQRDNLRLKECRGLLGNRVLLRDFEDTVDATDHLEEKLENLKCRQAEIVFSYGRRKNKLEPI</sequence>